<evidence type="ECO:0000256" key="1">
    <source>
        <dbReference type="SAM" id="SignalP"/>
    </source>
</evidence>
<name>A0A6N2CGW2_SOLCI</name>
<sequence>MAIANQKTHRFLIISFIFFFFLITCQERNLQVDNYELVQKRGNQHIVINNKEKSRYEDSVAIDIDYTPSRKKPPIHN</sequence>
<feature type="signal peptide" evidence="1">
    <location>
        <begin position="1"/>
        <end position="27"/>
    </location>
</feature>
<accession>A0A6N2CGW2</accession>
<gene>
    <name evidence="2" type="ORF">EJD97_017889</name>
</gene>
<dbReference type="EMBL" id="RXGB01000048">
    <property type="protein sequence ID" value="TMX05478.1"/>
    <property type="molecule type" value="Genomic_DNA"/>
</dbReference>
<proteinExistence type="predicted"/>
<dbReference type="AlphaFoldDB" id="A0A6N2CGW2"/>
<feature type="chain" id="PRO_5026694910" evidence="1">
    <location>
        <begin position="28"/>
        <end position="77"/>
    </location>
</feature>
<keyword evidence="1" id="KW-0732">Signal</keyword>
<dbReference type="InterPro" id="IPR049306">
    <property type="entry name" value="GLV1-2"/>
</dbReference>
<organism evidence="2">
    <name type="scientific">Solanum chilense</name>
    <name type="common">Tomato</name>
    <name type="synonym">Lycopersicon chilense</name>
    <dbReference type="NCBI Taxonomy" id="4083"/>
    <lineage>
        <taxon>Eukaryota</taxon>
        <taxon>Viridiplantae</taxon>
        <taxon>Streptophyta</taxon>
        <taxon>Embryophyta</taxon>
        <taxon>Tracheophyta</taxon>
        <taxon>Spermatophyta</taxon>
        <taxon>Magnoliopsida</taxon>
        <taxon>eudicotyledons</taxon>
        <taxon>Gunneridae</taxon>
        <taxon>Pentapetalae</taxon>
        <taxon>asterids</taxon>
        <taxon>lamiids</taxon>
        <taxon>Solanales</taxon>
        <taxon>Solanaceae</taxon>
        <taxon>Solanoideae</taxon>
        <taxon>Solaneae</taxon>
        <taxon>Solanum</taxon>
        <taxon>Solanum subgen. Lycopersicon</taxon>
    </lineage>
</organism>
<dbReference type="Pfam" id="PF21529">
    <property type="entry name" value="GLV1-2"/>
    <property type="match status" value="1"/>
</dbReference>
<evidence type="ECO:0000313" key="2">
    <source>
        <dbReference type="EMBL" id="TMX05478.1"/>
    </source>
</evidence>
<protein>
    <submittedName>
        <fullName evidence="2">Uncharacterized protein</fullName>
    </submittedName>
</protein>
<reference evidence="2" key="1">
    <citation type="submission" date="2019-05" db="EMBL/GenBank/DDBJ databases">
        <title>The de novo reference genome and transcriptome assemblies of the wild tomato species Solanum chilense.</title>
        <authorList>
            <person name="Stam R."/>
            <person name="Nosenko T."/>
            <person name="Hoerger A.C."/>
            <person name="Stephan W."/>
            <person name="Seidel M.A."/>
            <person name="Kuhn J.M.M."/>
            <person name="Haberer G."/>
            <person name="Tellier A."/>
        </authorList>
    </citation>
    <scope>NUCLEOTIDE SEQUENCE</scope>
    <source>
        <tissue evidence="2">Mature leaves</tissue>
    </source>
</reference>
<comment type="caution">
    <text evidence="2">The sequence shown here is derived from an EMBL/GenBank/DDBJ whole genome shotgun (WGS) entry which is preliminary data.</text>
</comment>